<accession>A0A4Y7RI14</accession>
<gene>
    <name evidence="2" type="ORF">Psch_02215</name>
</gene>
<feature type="chain" id="PRO_5021467564" description="Lipoprotein" evidence="1">
    <location>
        <begin position="27"/>
        <end position="485"/>
    </location>
</feature>
<keyword evidence="1" id="KW-0732">Signal</keyword>
<evidence type="ECO:0008006" key="4">
    <source>
        <dbReference type="Google" id="ProtNLM"/>
    </source>
</evidence>
<dbReference type="Proteomes" id="UP000298324">
    <property type="component" value="Unassembled WGS sequence"/>
</dbReference>
<keyword evidence="3" id="KW-1185">Reference proteome</keyword>
<feature type="signal peptide" evidence="1">
    <location>
        <begin position="1"/>
        <end position="26"/>
    </location>
</feature>
<protein>
    <recommendedName>
        <fullName evidence="4">Lipoprotein</fullName>
    </recommendedName>
</protein>
<reference evidence="2 3" key="1">
    <citation type="journal article" date="2018" name="Environ. Microbiol.">
        <title>Novel energy conservation strategies and behaviour of Pelotomaculum schinkii driving syntrophic propionate catabolism.</title>
        <authorList>
            <person name="Hidalgo-Ahumada C.A.P."/>
            <person name="Nobu M.K."/>
            <person name="Narihiro T."/>
            <person name="Tamaki H."/>
            <person name="Liu W.T."/>
            <person name="Kamagata Y."/>
            <person name="Stams A.J.M."/>
            <person name="Imachi H."/>
            <person name="Sousa D.Z."/>
        </authorList>
    </citation>
    <scope>NUCLEOTIDE SEQUENCE [LARGE SCALE GENOMIC DNA]</scope>
    <source>
        <strain evidence="2 3">HH</strain>
    </source>
</reference>
<name>A0A4Y7RI14_9FIRM</name>
<comment type="caution">
    <text evidence="2">The sequence shown here is derived from an EMBL/GenBank/DDBJ whole genome shotgun (WGS) entry which is preliminary data.</text>
</comment>
<evidence type="ECO:0000256" key="1">
    <source>
        <dbReference type="SAM" id="SignalP"/>
    </source>
</evidence>
<dbReference type="RefSeq" id="WP_190240159.1">
    <property type="nucleotide sequence ID" value="NZ_QFGA01000001.1"/>
</dbReference>
<organism evidence="2 3">
    <name type="scientific">Pelotomaculum schinkii</name>
    <dbReference type="NCBI Taxonomy" id="78350"/>
    <lineage>
        <taxon>Bacteria</taxon>
        <taxon>Bacillati</taxon>
        <taxon>Bacillota</taxon>
        <taxon>Clostridia</taxon>
        <taxon>Eubacteriales</taxon>
        <taxon>Desulfotomaculaceae</taxon>
        <taxon>Pelotomaculum</taxon>
    </lineage>
</organism>
<dbReference type="AlphaFoldDB" id="A0A4Y7RI14"/>
<dbReference type="EMBL" id="QFGA01000001">
    <property type="protein sequence ID" value="TEB08648.1"/>
    <property type="molecule type" value="Genomic_DNA"/>
</dbReference>
<evidence type="ECO:0000313" key="2">
    <source>
        <dbReference type="EMBL" id="TEB08648.1"/>
    </source>
</evidence>
<sequence>MLNTYKLFLALFSLLLLSGCANPSWTATGKIVPPVYNVCPLEGKWTVTQNLAPEGYAGEANLPAEGGTAQFTRELAVLGGYVWNKPSYKIKKVNSTDYLMTRYIALNNYLVSMNKEVDVVTLYANLNFLGEFMKIDDATVIAFVQNKVLLLRKISDQADSPLPVADTNIRDTNNESNIGTSGIFIGVKIPSDNGYTYKTLWVASDDKKLRPVLTRNNIFFPRNSGFWELQVRSALNNGTAELFAHDTAVKDSATQRVSGETSLKQAQKRNTAIAIDYIGNDYIAIENITAGISILQVLPVDKLSSQIGIKVSDLLGAKGLTAYRSAREQALRSLRDEGVTLLNEVADEENFGLTRKNGHWYLQGRINYQSNGMAETREFPINIIPPANLILYDTLYLSWQNIKDRVPNALDAFTSPNKDIAIIETKNKLYIYGISDEKLDSLPMGEIEIREGETVIMAEWATGSYVDIWERAFLVNDAQVAENAP</sequence>
<dbReference type="PROSITE" id="PS51257">
    <property type="entry name" value="PROKAR_LIPOPROTEIN"/>
    <property type="match status" value="1"/>
</dbReference>
<proteinExistence type="predicted"/>
<evidence type="ECO:0000313" key="3">
    <source>
        <dbReference type="Proteomes" id="UP000298324"/>
    </source>
</evidence>